<evidence type="ECO:0000313" key="6">
    <source>
        <dbReference type="Proteomes" id="UP001524642"/>
    </source>
</evidence>
<keyword evidence="1" id="KW-0413">Isomerase</keyword>
<gene>
    <name evidence="5" type="ORF">NRP21_23340</name>
</gene>
<sequence length="285" mass="31056">MGNRMLTAYWRKAGFLLEEGASPAQIDAAMQDFGMAMGLLAMAELAGLDINWATRKRLAPTRPEHLRYSRVADRICELGCFGQKTGAGYYRYETGSRTPLPDPVVDDIIKECAREAGIVRRPMRDTEIVDRCVLALVNEGAYILEDGIAQRASDIDLVYVNGYGFPAFRGGPMFHADTLGLPAVSDRIDVVPDRGRALEALGPPQAPRRGERALQRVDRNQYLPGWPASGWPVIVLPRTLGGGSVAIRPDGPKALPRHCGGVQPLRGCGEGLPLRRVSQPAAQEL</sequence>
<evidence type="ECO:0000256" key="2">
    <source>
        <dbReference type="ARBA" id="ARBA00023239"/>
    </source>
</evidence>
<name>A0ABT1XC57_9PROT</name>
<proteinExistence type="predicted"/>
<accession>A0ABT1XC57</accession>
<evidence type="ECO:0000256" key="1">
    <source>
        <dbReference type="ARBA" id="ARBA00023235"/>
    </source>
</evidence>
<dbReference type="PANTHER" id="PTHR23309:SF51">
    <property type="entry name" value="3-HYDROXYACYL-COA DEHYDROGENASE-RELATED"/>
    <property type="match status" value="1"/>
</dbReference>
<dbReference type="PANTHER" id="PTHR23309">
    <property type="entry name" value="3-HYDROXYACYL-COA DEHYROGENASE"/>
    <property type="match status" value="1"/>
</dbReference>
<keyword evidence="2" id="KW-0456">Lyase</keyword>
<dbReference type="EMBL" id="JANJOU010000027">
    <property type="protein sequence ID" value="MCR0984993.1"/>
    <property type="molecule type" value="Genomic_DNA"/>
</dbReference>
<dbReference type="SUPFAM" id="SSF48179">
    <property type="entry name" value="6-phosphogluconate dehydrogenase C-terminal domain-like"/>
    <property type="match status" value="2"/>
</dbReference>
<keyword evidence="3" id="KW-0511">Multifunctional enzyme</keyword>
<comment type="caution">
    <text evidence="5">The sequence shown here is derived from an EMBL/GenBank/DDBJ whole genome shotgun (WGS) entry which is preliminary data.</text>
</comment>
<dbReference type="InterPro" id="IPR006108">
    <property type="entry name" value="3HC_DH_C"/>
</dbReference>
<protein>
    <submittedName>
        <fullName evidence="5">3-hydroxyacyl-CoA dehydrogenase family protein</fullName>
    </submittedName>
</protein>
<evidence type="ECO:0000259" key="4">
    <source>
        <dbReference type="Pfam" id="PF00725"/>
    </source>
</evidence>
<feature type="domain" description="3-hydroxyacyl-CoA dehydrogenase C-terminal" evidence="4">
    <location>
        <begin position="2"/>
        <end position="92"/>
    </location>
</feature>
<evidence type="ECO:0000313" key="5">
    <source>
        <dbReference type="EMBL" id="MCR0984993.1"/>
    </source>
</evidence>
<dbReference type="Pfam" id="PF00725">
    <property type="entry name" value="3HCDH"/>
    <property type="match status" value="1"/>
</dbReference>
<organism evidence="5 6">
    <name type="scientific">Roseomonas populi</name>
    <dbReference type="NCBI Taxonomy" id="3121582"/>
    <lineage>
        <taxon>Bacteria</taxon>
        <taxon>Pseudomonadati</taxon>
        <taxon>Pseudomonadota</taxon>
        <taxon>Alphaproteobacteria</taxon>
        <taxon>Acetobacterales</taxon>
        <taxon>Roseomonadaceae</taxon>
        <taxon>Roseomonas</taxon>
    </lineage>
</organism>
<keyword evidence="6" id="KW-1185">Reference proteome</keyword>
<evidence type="ECO:0000256" key="3">
    <source>
        <dbReference type="ARBA" id="ARBA00023268"/>
    </source>
</evidence>
<dbReference type="Gene3D" id="1.10.1040.50">
    <property type="match status" value="1"/>
</dbReference>
<dbReference type="Proteomes" id="UP001524642">
    <property type="component" value="Unassembled WGS sequence"/>
</dbReference>
<reference evidence="5 6" key="1">
    <citation type="submission" date="2022-06" db="EMBL/GenBank/DDBJ databases">
        <title>Roseomonas CN29.</title>
        <authorList>
            <person name="Cheng Y."/>
            <person name="He X."/>
        </authorList>
    </citation>
    <scope>NUCLEOTIDE SEQUENCE [LARGE SCALE GENOMIC DNA]</scope>
    <source>
        <strain evidence="5 6">CN29</strain>
    </source>
</reference>
<dbReference type="InterPro" id="IPR008927">
    <property type="entry name" value="6-PGluconate_DH-like_C_sf"/>
</dbReference>